<dbReference type="Pfam" id="PF01569">
    <property type="entry name" value="PAP2"/>
    <property type="match status" value="1"/>
</dbReference>
<name>A0ABX0XAJ1_9BACT</name>
<evidence type="ECO:0000259" key="2">
    <source>
        <dbReference type="Pfam" id="PF01569"/>
    </source>
</evidence>
<evidence type="ECO:0000256" key="1">
    <source>
        <dbReference type="SAM" id="SignalP"/>
    </source>
</evidence>
<dbReference type="EMBL" id="JAATJH010000002">
    <property type="protein sequence ID" value="NJC26075.1"/>
    <property type="molecule type" value="Genomic_DNA"/>
</dbReference>
<protein>
    <submittedName>
        <fullName evidence="3">Membrane-associated phospholipid phosphatase</fullName>
    </submittedName>
</protein>
<feature type="domain" description="Phosphatidic acid phosphatase type 2/haloperoxidase" evidence="2">
    <location>
        <begin position="149"/>
        <end position="267"/>
    </location>
</feature>
<proteinExistence type="predicted"/>
<dbReference type="PROSITE" id="PS51257">
    <property type="entry name" value="PROKAR_LIPOPROTEIN"/>
    <property type="match status" value="1"/>
</dbReference>
<sequence>MRPTYGLLLSFVFFSCLISTMQAQSIPLAERKDIRAYNPTEEKVYAINPWIDGGIGLGGMIISTTLIDKLRDKDVVDFASLDRDDVAGFDRWAFPDNADRREDAESASDVFFNASILLPFTLFLDKKIRKDWIDITALYVQTHALSSLTYAITPLGPTFIDRARPVAYYEDVDDSIRELGNNRNSFFSGHVSTTAVGTFFFAKVLSDYNPQWNGKQRALAFGLASLPPAYVAIKRIQALKHFPSDTVVGFGVGAFFGIMTPHIHKRWQRKHRSKLSIGGSYGDGAGVAGLGLTF</sequence>
<evidence type="ECO:0000313" key="3">
    <source>
        <dbReference type="EMBL" id="NJC26075.1"/>
    </source>
</evidence>
<keyword evidence="1" id="KW-0732">Signal</keyword>
<gene>
    <name evidence="3" type="ORF">GGR27_001574</name>
</gene>
<comment type="caution">
    <text evidence="3">The sequence shown here is derived from an EMBL/GenBank/DDBJ whole genome shotgun (WGS) entry which is preliminary data.</text>
</comment>
<organism evidence="3 4">
    <name type="scientific">Neolewinella antarctica</name>
    <dbReference type="NCBI Taxonomy" id="442734"/>
    <lineage>
        <taxon>Bacteria</taxon>
        <taxon>Pseudomonadati</taxon>
        <taxon>Bacteroidota</taxon>
        <taxon>Saprospiria</taxon>
        <taxon>Saprospirales</taxon>
        <taxon>Lewinellaceae</taxon>
        <taxon>Neolewinella</taxon>
    </lineage>
</organism>
<keyword evidence="4" id="KW-1185">Reference proteome</keyword>
<dbReference type="InterPro" id="IPR000326">
    <property type="entry name" value="PAP2/HPO"/>
</dbReference>
<dbReference type="Gene3D" id="1.20.144.10">
    <property type="entry name" value="Phosphatidic acid phosphatase type 2/haloperoxidase"/>
    <property type="match status" value="1"/>
</dbReference>
<feature type="signal peptide" evidence="1">
    <location>
        <begin position="1"/>
        <end position="23"/>
    </location>
</feature>
<dbReference type="RefSeq" id="WP_168036836.1">
    <property type="nucleotide sequence ID" value="NZ_JAATJH010000002.1"/>
</dbReference>
<feature type="chain" id="PRO_5045067162" evidence="1">
    <location>
        <begin position="24"/>
        <end position="294"/>
    </location>
</feature>
<dbReference type="Proteomes" id="UP000770785">
    <property type="component" value="Unassembled WGS sequence"/>
</dbReference>
<dbReference type="InterPro" id="IPR036938">
    <property type="entry name" value="PAP2/HPO_sf"/>
</dbReference>
<dbReference type="SUPFAM" id="SSF48317">
    <property type="entry name" value="Acid phosphatase/Vanadium-dependent haloperoxidase"/>
    <property type="match status" value="1"/>
</dbReference>
<accession>A0ABX0XAJ1</accession>
<evidence type="ECO:0000313" key="4">
    <source>
        <dbReference type="Proteomes" id="UP000770785"/>
    </source>
</evidence>
<reference evidence="3 4" key="1">
    <citation type="submission" date="2020-03" db="EMBL/GenBank/DDBJ databases">
        <title>Genomic Encyclopedia of Type Strains, Phase IV (KMG-IV): sequencing the most valuable type-strain genomes for metagenomic binning, comparative biology and taxonomic classification.</title>
        <authorList>
            <person name="Goeker M."/>
        </authorList>
    </citation>
    <scope>NUCLEOTIDE SEQUENCE [LARGE SCALE GENOMIC DNA]</scope>
    <source>
        <strain evidence="3 4">DSM 105096</strain>
    </source>
</reference>
<dbReference type="CDD" id="cd01610">
    <property type="entry name" value="PAP2_like"/>
    <property type="match status" value="1"/>
</dbReference>